<dbReference type="InterPro" id="IPR054765">
    <property type="entry name" value="SLBB_dom"/>
</dbReference>
<evidence type="ECO:0000256" key="9">
    <source>
        <dbReference type="ARBA" id="ARBA00023065"/>
    </source>
</evidence>
<feature type="domain" description="Polysaccharide export protein N-terminal" evidence="15">
    <location>
        <begin position="43"/>
        <end position="116"/>
    </location>
</feature>
<keyword evidence="3" id="KW-0813">Transport</keyword>
<keyword evidence="5" id="KW-0762">Sugar transport</keyword>
<evidence type="ECO:0000259" key="15">
    <source>
        <dbReference type="Pfam" id="PF02563"/>
    </source>
</evidence>
<dbReference type="GO" id="GO:0015159">
    <property type="term" value="F:polysaccharide transmembrane transporter activity"/>
    <property type="evidence" value="ECO:0007669"/>
    <property type="project" value="InterPro"/>
</dbReference>
<evidence type="ECO:0000256" key="7">
    <source>
        <dbReference type="ARBA" id="ARBA00022729"/>
    </source>
</evidence>
<evidence type="ECO:0000313" key="18">
    <source>
        <dbReference type="Proteomes" id="UP000315252"/>
    </source>
</evidence>
<organism evidence="17 18">
    <name type="scientific">Denitrobaculum tricleocarpae</name>
    <dbReference type="NCBI Taxonomy" id="2591009"/>
    <lineage>
        <taxon>Bacteria</taxon>
        <taxon>Pseudomonadati</taxon>
        <taxon>Pseudomonadota</taxon>
        <taxon>Alphaproteobacteria</taxon>
        <taxon>Rhodospirillales</taxon>
        <taxon>Rhodospirillaceae</taxon>
        <taxon>Denitrobaculum</taxon>
    </lineage>
</organism>
<accession>A0A545TGJ8</accession>
<evidence type="ECO:0000256" key="3">
    <source>
        <dbReference type="ARBA" id="ARBA00022448"/>
    </source>
</evidence>
<sequence length="211" mass="22546">MLLSPLGAKKAFTALMVGVGMLLVGCSSDKADLPAAKLGADSVAPMYQIGAGDNLNIFVWRNAELTISVPVRPDGRISVPLMEDLDAANKTPSELAREIEEKLAVFVQDPIVTIIVTGFVGPFTQQVRVLGEAARPQAIPYRANMTALDVMISVGGLTQFADGNDATIVRLVDDEQKEFRVRLDDLIKDGDITANVAILPGDVLIVPESVF</sequence>
<evidence type="ECO:0000259" key="16">
    <source>
        <dbReference type="Pfam" id="PF22461"/>
    </source>
</evidence>
<dbReference type="InterPro" id="IPR003715">
    <property type="entry name" value="Poly_export_N"/>
</dbReference>
<evidence type="ECO:0000256" key="12">
    <source>
        <dbReference type="ARBA" id="ARBA00023139"/>
    </source>
</evidence>
<dbReference type="GO" id="GO:0015288">
    <property type="term" value="F:porin activity"/>
    <property type="evidence" value="ECO:0007669"/>
    <property type="project" value="UniProtKB-KW"/>
</dbReference>
<keyword evidence="14" id="KW-0449">Lipoprotein</keyword>
<name>A0A545TGJ8_9PROT</name>
<dbReference type="Gene3D" id="3.10.560.10">
    <property type="entry name" value="Outer membrane lipoprotein wza domain like"/>
    <property type="match status" value="1"/>
</dbReference>
<evidence type="ECO:0000256" key="10">
    <source>
        <dbReference type="ARBA" id="ARBA00023114"/>
    </source>
</evidence>
<keyword evidence="9" id="KW-0406">Ion transport</keyword>
<keyword evidence="13" id="KW-0998">Cell outer membrane</keyword>
<keyword evidence="6" id="KW-0812">Transmembrane</keyword>
<dbReference type="InterPro" id="IPR049712">
    <property type="entry name" value="Poly_export"/>
</dbReference>
<dbReference type="GO" id="GO:0046930">
    <property type="term" value="C:pore complex"/>
    <property type="evidence" value="ECO:0007669"/>
    <property type="project" value="UniProtKB-KW"/>
</dbReference>
<gene>
    <name evidence="17" type="ORF">FKG95_21705</name>
</gene>
<reference evidence="17 18" key="1">
    <citation type="submission" date="2019-06" db="EMBL/GenBank/DDBJ databases">
        <title>Whole genome sequence for Rhodospirillaceae sp. R148.</title>
        <authorList>
            <person name="Wang G."/>
        </authorList>
    </citation>
    <scope>NUCLEOTIDE SEQUENCE [LARGE SCALE GENOMIC DNA]</scope>
    <source>
        <strain evidence="17 18">R148</strain>
    </source>
</reference>
<evidence type="ECO:0000256" key="14">
    <source>
        <dbReference type="ARBA" id="ARBA00023288"/>
    </source>
</evidence>
<keyword evidence="18" id="KW-1185">Reference proteome</keyword>
<dbReference type="Proteomes" id="UP000315252">
    <property type="component" value="Unassembled WGS sequence"/>
</dbReference>
<dbReference type="AlphaFoldDB" id="A0A545TGJ8"/>
<evidence type="ECO:0000256" key="5">
    <source>
        <dbReference type="ARBA" id="ARBA00022597"/>
    </source>
</evidence>
<keyword evidence="4" id="KW-1134">Transmembrane beta strand</keyword>
<evidence type="ECO:0000256" key="13">
    <source>
        <dbReference type="ARBA" id="ARBA00023237"/>
    </source>
</evidence>
<dbReference type="Gene3D" id="3.30.1950.10">
    <property type="entry name" value="wza like domain"/>
    <property type="match status" value="1"/>
</dbReference>
<dbReference type="PANTHER" id="PTHR33619">
    <property type="entry name" value="POLYSACCHARIDE EXPORT PROTEIN GFCE-RELATED"/>
    <property type="match status" value="1"/>
</dbReference>
<evidence type="ECO:0000256" key="2">
    <source>
        <dbReference type="ARBA" id="ARBA00009450"/>
    </source>
</evidence>
<dbReference type="EMBL" id="VHSH01000008">
    <property type="protein sequence ID" value="TQV76251.1"/>
    <property type="molecule type" value="Genomic_DNA"/>
</dbReference>
<proteinExistence type="inferred from homology"/>
<evidence type="ECO:0000256" key="8">
    <source>
        <dbReference type="ARBA" id="ARBA00023047"/>
    </source>
</evidence>
<keyword evidence="10" id="KW-0626">Porin</keyword>
<keyword evidence="8" id="KW-0625">Polysaccharide transport</keyword>
<keyword evidence="12" id="KW-0564">Palmitate</keyword>
<dbReference type="PANTHER" id="PTHR33619:SF3">
    <property type="entry name" value="POLYSACCHARIDE EXPORT PROTEIN GFCE-RELATED"/>
    <property type="match status" value="1"/>
</dbReference>
<evidence type="ECO:0000256" key="4">
    <source>
        <dbReference type="ARBA" id="ARBA00022452"/>
    </source>
</evidence>
<keyword evidence="7" id="KW-0732">Signal</keyword>
<evidence type="ECO:0000256" key="1">
    <source>
        <dbReference type="ARBA" id="ARBA00004571"/>
    </source>
</evidence>
<protein>
    <submittedName>
        <fullName evidence="17">Sugar ABC transporter substrate-binding protein</fullName>
    </submittedName>
</protein>
<feature type="domain" description="SLBB" evidence="16">
    <location>
        <begin position="125"/>
        <end position="206"/>
    </location>
</feature>
<comment type="similarity">
    <text evidence="2">Belongs to the BexD/CtrA/VexA family.</text>
</comment>
<dbReference type="OrthoDB" id="9808421at2"/>
<keyword evidence="11" id="KW-0472">Membrane</keyword>
<comment type="caution">
    <text evidence="17">The sequence shown here is derived from an EMBL/GenBank/DDBJ whole genome shotgun (WGS) entry which is preliminary data.</text>
</comment>
<dbReference type="NCBIfam" id="TIGR03027">
    <property type="entry name" value="pepcterm_export"/>
    <property type="match status" value="1"/>
</dbReference>
<evidence type="ECO:0000256" key="11">
    <source>
        <dbReference type="ARBA" id="ARBA00023136"/>
    </source>
</evidence>
<comment type="subcellular location">
    <subcellularLocation>
        <location evidence="1">Cell outer membrane</location>
        <topology evidence="1">Multi-pass membrane protein</topology>
    </subcellularLocation>
</comment>
<dbReference type="GO" id="GO:0009279">
    <property type="term" value="C:cell outer membrane"/>
    <property type="evidence" value="ECO:0007669"/>
    <property type="project" value="UniProtKB-SubCell"/>
</dbReference>
<dbReference type="Pfam" id="PF22461">
    <property type="entry name" value="SLBB_2"/>
    <property type="match status" value="1"/>
</dbReference>
<dbReference type="GO" id="GO:0006811">
    <property type="term" value="P:monoatomic ion transport"/>
    <property type="evidence" value="ECO:0007669"/>
    <property type="project" value="UniProtKB-KW"/>
</dbReference>
<evidence type="ECO:0000313" key="17">
    <source>
        <dbReference type="EMBL" id="TQV76251.1"/>
    </source>
</evidence>
<dbReference type="InterPro" id="IPR017477">
    <property type="entry name" value="PEP-CTERM_polysacc_export"/>
</dbReference>
<dbReference type="Pfam" id="PF02563">
    <property type="entry name" value="Poly_export"/>
    <property type="match status" value="1"/>
</dbReference>
<evidence type="ECO:0000256" key="6">
    <source>
        <dbReference type="ARBA" id="ARBA00022692"/>
    </source>
</evidence>